<gene>
    <name evidence="8" type="primary">priA</name>
    <name evidence="10" type="ORF">F8377_04895</name>
</gene>
<feature type="binding site" evidence="8">
    <location>
        <position position="398"/>
    </location>
    <ligand>
        <name>Zn(2+)</name>
        <dbReference type="ChEBI" id="CHEBI:29105"/>
        <label>1</label>
    </ligand>
</feature>
<dbReference type="SUPFAM" id="SSF52540">
    <property type="entry name" value="P-loop containing nucleoside triphosphate hydrolases"/>
    <property type="match status" value="1"/>
</dbReference>
<keyword evidence="7 8" id="KW-0238">DNA-binding</keyword>
<evidence type="ECO:0000313" key="10">
    <source>
        <dbReference type="EMBL" id="KAB3523458.1"/>
    </source>
</evidence>
<dbReference type="EMBL" id="WBZJ01000001">
    <property type="protein sequence ID" value="KAB3523458.1"/>
    <property type="molecule type" value="Genomic_DNA"/>
</dbReference>
<organism evidence="10 11">
    <name type="scientific">Corynebacterium zhongnanshanii</name>
    <dbReference type="NCBI Taxonomy" id="2768834"/>
    <lineage>
        <taxon>Bacteria</taxon>
        <taxon>Bacillati</taxon>
        <taxon>Actinomycetota</taxon>
        <taxon>Actinomycetes</taxon>
        <taxon>Mycobacteriales</taxon>
        <taxon>Corynebacteriaceae</taxon>
        <taxon>Corynebacterium</taxon>
    </lineage>
</organism>
<evidence type="ECO:0000256" key="8">
    <source>
        <dbReference type="HAMAP-Rule" id="MF_00983"/>
    </source>
</evidence>
<feature type="binding site" evidence="8">
    <location>
        <position position="434"/>
    </location>
    <ligand>
        <name>Zn(2+)</name>
        <dbReference type="ChEBI" id="CHEBI:29105"/>
        <label>2</label>
    </ligand>
</feature>
<dbReference type="HAMAP" id="MF_00983">
    <property type="entry name" value="PriA"/>
    <property type="match status" value="1"/>
</dbReference>
<evidence type="ECO:0000256" key="3">
    <source>
        <dbReference type="ARBA" id="ARBA00022723"/>
    </source>
</evidence>
<dbReference type="InterPro" id="IPR027417">
    <property type="entry name" value="P-loop_NTPase"/>
</dbReference>
<proteinExistence type="inferred from homology"/>
<feature type="domain" description="Primosomal protein N' 3' DNA-binding" evidence="9">
    <location>
        <begin position="12"/>
        <end position="106"/>
    </location>
</feature>
<dbReference type="Gene3D" id="3.40.50.300">
    <property type="entry name" value="P-loop containing nucleotide triphosphate hydrolases"/>
    <property type="match status" value="1"/>
</dbReference>
<keyword evidence="1 8" id="KW-0639">Primosome</keyword>
<feature type="binding site" evidence="8">
    <location>
        <position position="407"/>
    </location>
    <ligand>
        <name>Zn(2+)</name>
        <dbReference type="ChEBI" id="CHEBI:29105"/>
        <label>2</label>
    </ligand>
</feature>
<comment type="caution">
    <text evidence="8">As this protein does not have any detectable helicase domains, it probably does not have helicase activity.</text>
</comment>
<dbReference type="InterPro" id="IPR005259">
    <property type="entry name" value="PriA"/>
</dbReference>
<name>A0ABQ6VI49_9CORY</name>
<comment type="similarity">
    <text evidence="8">Belongs to the helicase family. PriA subfamily.</text>
</comment>
<comment type="caution">
    <text evidence="10">The sequence shown here is derived from an EMBL/GenBank/DDBJ whole genome shotgun (WGS) entry which is preliminary data.</text>
</comment>
<keyword evidence="5 8" id="KW-0862">Zinc</keyword>
<feature type="binding site" evidence="8">
    <location>
        <position position="446"/>
    </location>
    <ligand>
        <name>Zn(2+)</name>
        <dbReference type="ChEBI" id="CHEBI:29105"/>
        <label>1</label>
    </ligand>
</feature>
<keyword evidence="3 8" id="KW-0479">Metal-binding</keyword>
<evidence type="ECO:0000256" key="4">
    <source>
        <dbReference type="ARBA" id="ARBA00022741"/>
    </source>
</evidence>
<keyword evidence="4 8" id="KW-0547">Nucleotide-binding</keyword>
<keyword evidence="2 8" id="KW-0235">DNA replication</keyword>
<dbReference type="Proteomes" id="UP000436181">
    <property type="component" value="Unassembled WGS sequence"/>
</dbReference>
<dbReference type="Gene3D" id="3.40.1440.60">
    <property type="entry name" value="PriA, 3(prime) DNA-binding domain"/>
    <property type="match status" value="1"/>
</dbReference>
<dbReference type="InterPro" id="IPR041222">
    <property type="entry name" value="PriA_3primeBD"/>
</dbReference>
<dbReference type="RefSeq" id="WP_151844137.1">
    <property type="nucleotide sequence ID" value="NZ_WBZJ01000001.1"/>
</dbReference>
<evidence type="ECO:0000256" key="7">
    <source>
        <dbReference type="ARBA" id="ARBA00023125"/>
    </source>
</evidence>
<evidence type="ECO:0000256" key="5">
    <source>
        <dbReference type="ARBA" id="ARBA00022833"/>
    </source>
</evidence>
<comment type="function">
    <text evidence="8">Initiates the restart of stalled replication forks, which reloads the replicative helicase on sites other than the origin of replication. Recognizes and binds to abandoned replication forks and remodels them to uncover a helicase loading site. Promotes assembly of the primosome at these replication forks.</text>
</comment>
<dbReference type="Pfam" id="PF17764">
    <property type="entry name" value="PriA_3primeBD"/>
    <property type="match status" value="1"/>
</dbReference>
<evidence type="ECO:0000259" key="9">
    <source>
        <dbReference type="Pfam" id="PF17764"/>
    </source>
</evidence>
<evidence type="ECO:0000256" key="6">
    <source>
        <dbReference type="ARBA" id="ARBA00022840"/>
    </source>
</evidence>
<comment type="cofactor">
    <cofactor evidence="8">
        <name>Zn(2+)</name>
        <dbReference type="ChEBI" id="CHEBI:29105"/>
    </cofactor>
    <text evidence="8">Binds 2 zinc ions per subunit.</text>
</comment>
<dbReference type="PANTHER" id="PTHR30580">
    <property type="entry name" value="PRIMOSOMAL PROTEIN N"/>
    <property type="match status" value="1"/>
</dbReference>
<feature type="binding site" evidence="8">
    <location>
        <position position="395"/>
    </location>
    <ligand>
        <name>Zn(2+)</name>
        <dbReference type="ChEBI" id="CHEBI:29105"/>
        <label>1</label>
    </ligand>
</feature>
<protein>
    <recommendedName>
        <fullName evidence="8">Probable replication restart protein PriA</fullName>
    </recommendedName>
    <alternativeName>
        <fullName evidence="8">Putative ATP-dependent DNA helicase PriA</fullName>
    </alternativeName>
</protein>
<feature type="binding site" evidence="8">
    <location>
        <position position="443"/>
    </location>
    <ligand>
        <name>Zn(2+)</name>
        <dbReference type="ChEBI" id="CHEBI:29105"/>
        <label>1</label>
    </ligand>
</feature>
<sequence>MDAPIARVLPLVGVPHLDRLFDYSVPEKLDAQAQPGVRVRVRFSGRLIDAFVIERRRQSAHTGALSPLERVISPQVVMPPYLWELVNTLATRSAGTRGDILRSFIPSRHATAEKAGLFHNGRPWPDLVGSLVNTDELTEHARHNAYEAVDAFRHGRAYLDAVLAGKPARASMMVPPGRSIPELVGHITSAVAWVSRASVLIIAPNGRTVDRVTEALKTSMSAAQVTEMTAAHGPSARYRRYLSILQGQARVVVGTRAAALAPLKDLRLIIVLGESDDSLVDPRAPYLHAREIARVRSEQQGCALLLPHVHRSAEVQQWMEEGFIHPLEMPRPALEAYLPTMSGLAEDDLAVERELHSPGSRVPGIAFQALREALAEDHPVLVQVPRRGYAPGLACARCRTSARCRKCNGPLELPSSTGDAHNHPQAQSPRCRWCGHTAGHFTCTSCGNHTLRMTVIGQDRTAEELGRAFPGVPVITSGGNTIHPTVPDSRGLVIATPGAEPMVDGGLYGAALLMDPWITLNRADLRAQEHALRQWLEAAALVHSADQGGHVVIVADAHLLPVRDLLTWNPAAAARRELQSRAEAALPPAVSVAAIDGTSSSIEGLLDSWERPEGVELLGPVELPEGIRLPAGLEPHRASEARRMIARIPRAEMDSFGASLKTAQSVRSSQSRSVGSGPLRVVIDPVRIG</sequence>
<dbReference type="InterPro" id="IPR042115">
    <property type="entry name" value="PriA_3primeBD_sf"/>
</dbReference>
<evidence type="ECO:0000256" key="1">
    <source>
        <dbReference type="ARBA" id="ARBA00022515"/>
    </source>
</evidence>
<accession>A0ABQ6VI49</accession>
<evidence type="ECO:0000313" key="11">
    <source>
        <dbReference type="Proteomes" id="UP000436181"/>
    </source>
</evidence>
<dbReference type="PANTHER" id="PTHR30580:SF0">
    <property type="entry name" value="PRIMOSOMAL PROTEIN N"/>
    <property type="match status" value="1"/>
</dbReference>
<keyword evidence="11" id="KW-1185">Reference proteome</keyword>
<comment type="subunit">
    <text evidence="8">Component of the replication restart primosome.</text>
</comment>
<evidence type="ECO:0000256" key="2">
    <source>
        <dbReference type="ARBA" id="ARBA00022705"/>
    </source>
</evidence>
<feature type="binding site" evidence="8">
    <location>
        <position position="404"/>
    </location>
    <ligand>
        <name>Zn(2+)</name>
        <dbReference type="ChEBI" id="CHEBI:29105"/>
        <label>2</label>
    </ligand>
</feature>
<keyword evidence="6 8" id="KW-0067">ATP-binding</keyword>
<feature type="binding site" evidence="8">
    <location>
        <position position="431"/>
    </location>
    <ligand>
        <name>Zn(2+)</name>
        <dbReference type="ChEBI" id="CHEBI:29105"/>
        <label>2</label>
    </ligand>
</feature>
<reference evidence="10 11" key="1">
    <citation type="submission" date="2019-10" db="EMBL/GenBank/DDBJ databases">
        <title>Corynebacterium sp novel species isolated from the respiratory tract of Marmot.</title>
        <authorList>
            <person name="Zhang G."/>
        </authorList>
    </citation>
    <scope>NUCLEOTIDE SEQUENCE [LARGE SCALE GENOMIC DNA]</scope>
    <source>
        <strain evidence="10 11">336</strain>
    </source>
</reference>